<evidence type="ECO:0000256" key="1">
    <source>
        <dbReference type="SAM" id="Phobius"/>
    </source>
</evidence>
<gene>
    <name evidence="2" type="ORF">BpHYR1_042325</name>
</gene>
<feature type="transmembrane region" description="Helical" evidence="1">
    <location>
        <begin position="135"/>
        <end position="156"/>
    </location>
</feature>
<dbReference type="Proteomes" id="UP000276133">
    <property type="component" value="Unassembled WGS sequence"/>
</dbReference>
<keyword evidence="1" id="KW-0812">Transmembrane</keyword>
<protein>
    <submittedName>
        <fullName evidence="2">Uncharacterized protein</fullName>
    </submittedName>
</protein>
<evidence type="ECO:0000313" key="3">
    <source>
        <dbReference type="Proteomes" id="UP000276133"/>
    </source>
</evidence>
<proteinExistence type="predicted"/>
<keyword evidence="1" id="KW-1133">Transmembrane helix</keyword>
<keyword evidence="3" id="KW-1185">Reference proteome</keyword>
<dbReference type="AlphaFoldDB" id="A0A3M7SV46"/>
<organism evidence="2 3">
    <name type="scientific">Brachionus plicatilis</name>
    <name type="common">Marine rotifer</name>
    <name type="synonym">Brachionus muelleri</name>
    <dbReference type="NCBI Taxonomy" id="10195"/>
    <lineage>
        <taxon>Eukaryota</taxon>
        <taxon>Metazoa</taxon>
        <taxon>Spiralia</taxon>
        <taxon>Gnathifera</taxon>
        <taxon>Rotifera</taxon>
        <taxon>Eurotatoria</taxon>
        <taxon>Monogononta</taxon>
        <taxon>Pseudotrocha</taxon>
        <taxon>Ploima</taxon>
        <taxon>Brachionidae</taxon>
        <taxon>Brachionus</taxon>
    </lineage>
</organism>
<reference evidence="2 3" key="1">
    <citation type="journal article" date="2018" name="Sci. Rep.">
        <title>Genomic signatures of local adaptation to the degree of environmental predictability in rotifers.</title>
        <authorList>
            <person name="Franch-Gras L."/>
            <person name="Hahn C."/>
            <person name="Garcia-Roger E.M."/>
            <person name="Carmona M.J."/>
            <person name="Serra M."/>
            <person name="Gomez A."/>
        </authorList>
    </citation>
    <scope>NUCLEOTIDE SEQUENCE [LARGE SCALE GENOMIC DNA]</scope>
    <source>
        <strain evidence="2">HYR1</strain>
    </source>
</reference>
<comment type="caution">
    <text evidence="2">The sequence shown here is derived from an EMBL/GenBank/DDBJ whole genome shotgun (WGS) entry which is preliminary data.</text>
</comment>
<accession>A0A3M7SV46</accession>
<dbReference type="EMBL" id="REGN01000748">
    <property type="protein sequence ID" value="RNA39460.1"/>
    <property type="molecule type" value="Genomic_DNA"/>
</dbReference>
<evidence type="ECO:0000313" key="2">
    <source>
        <dbReference type="EMBL" id="RNA39460.1"/>
    </source>
</evidence>
<name>A0A3M7SV46_BRAPC</name>
<keyword evidence="1" id="KW-0472">Membrane</keyword>
<sequence length="158" mass="18088">MAENKLQSGLIELSEQYNQVQSLLLVEKISKDLEKLETENKKILKKQQENKVFILGLECRLKNIEEQVRVNQVNVNMVPQTPTTRKTALNFCSPINYLEQMKKISTALEEISETIKETTIKDFDCSGFQNNLVQILIMLNGICIIIFCIVASSFGFKK</sequence>